<evidence type="ECO:0000313" key="8">
    <source>
        <dbReference type="Proteomes" id="UP001596512"/>
    </source>
</evidence>
<comment type="subcellular location">
    <subcellularLocation>
        <location evidence="1">Membrane</location>
        <topology evidence="1">Multi-pass membrane protein</topology>
    </subcellularLocation>
</comment>
<reference evidence="8" key="1">
    <citation type="journal article" date="2019" name="Int. J. Syst. Evol. Microbiol.">
        <title>The Global Catalogue of Microorganisms (GCM) 10K type strain sequencing project: providing services to taxonomists for standard genome sequencing and annotation.</title>
        <authorList>
            <consortium name="The Broad Institute Genomics Platform"/>
            <consortium name="The Broad Institute Genome Sequencing Center for Infectious Disease"/>
            <person name="Wu L."/>
            <person name="Ma J."/>
        </authorList>
    </citation>
    <scope>NUCLEOTIDE SEQUENCE [LARGE SCALE GENOMIC DNA]</scope>
    <source>
        <strain evidence="8">JCM 17695</strain>
    </source>
</reference>
<dbReference type="InterPro" id="IPR011547">
    <property type="entry name" value="SLC26A/SulP_dom"/>
</dbReference>
<dbReference type="InterPro" id="IPR001902">
    <property type="entry name" value="SLC26A/SulP_fam"/>
</dbReference>
<proteinExistence type="predicted"/>
<evidence type="ECO:0000256" key="2">
    <source>
        <dbReference type="ARBA" id="ARBA00022692"/>
    </source>
</evidence>
<evidence type="ECO:0000256" key="5">
    <source>
        <dbReference type="SAM" id="Phobius"/>
    </source>
</evidence>
<evidence type="ECO:0000259" key="6">
    <source>
        <dbReference type="PROSITE" id="PS50801"/>
    </source>
</evidence>
<comment type="caution">
    <text evidence="7">The sequence shown here is derived from an EMBL/GenBank/DDBJ whole genome shotgun (WGS) entry which is preliminary data.</text>
</comment>
<evidence type="ECO:0000256" key="3">
    <source>
        <dbReference type="ARBA" id="ARBA00022989"/>
    </source>
</evidence>
<dbReference type="PANTHER" id="PTHR11814">
    <property type="entry name" value="SULFATE TRANSPORTER"/>
    <property type="match status" value="1"/>
</dbReference>
<keyword evidence="3 5" id="KW-1133">Transmembrane helix</keyword>
<dbReference type="Proteomes" id="UP001596512">
    <property type="component" value="Unassembled WGS sequence"/>
</dbReference>
<keyword evidence="4 5" id="KW-0472">Membrane</keyword>
<feature type="transmembrane region" description="Helical" evidence="5">
    <location>
        <begin position="138"/>
        <end position="166"/>
    </location>
</feature>
<feature type="transmembrane region" description="Helical" evidence="5">
    <location>
        <begin position="85"/>
        <end position="118"/>
    </location>
</feature>
<keyword evidence="2 5" id="KW-0812">Transmembrane</keyword>
<dbReference type="InterPro" id="IPR002645">
    <property type="entry name" value="STAS_dom"/>
</dbReference>
<accession>A0ABW2TNN6</accession>
<dbReference type="Pfam" id="PF01740">
    <property type="entry name" value="STAS"/>
    <property type="match status" value="1"/>
</dbReference>
<protein>
    <submittedName>
        <fullName evidence="7">SulP family inorganic anion transporter</fullName>
    </submittedName>
</protein>
<feature type="domain" description="STAS" evidence="6">
    <location>
        <begin position="194"/>
        <end position="309"/>
    </location>
</feature>
<dbReference type="Gene3D" id="3.30.750.24">
    <property type="entry name" value="STAS domain"/>
    <property type="match status" value="1"/>
</dbReference>
<dbReference type="InterPro" id="IPR036513">
    <property type="entry name" value="STAS_dom_sf"/>
</dbReference>
<dbReference type="CDD" id="cd07042">
    <property type="entry name" value="STAS_SulP_like_sulfate_transporter"/>
    <property type="match status" value="1"/>
</dbReference>
<dbReference type="Pfam" id="PF00916">
    <property type="entry name" value="Sulfate_transp"/>
    <property type="match status" value="1"/>
</dbReference>
<evidence type="ECO:0000256" key="1">
    <source>
        <dbReference type="ARBA" id="ARBA00004141"/>
    </source>
</evidence>
<feature type="transmembrane region" description="Helical" evidence="5">
    <location>
        <begin position="45"/>
        <end position="64"/>
    </location>
</feature>
<organism evidence="7 8">
    <name type="scientific">Actinokineospora soli</name>
    <dbReference type="NCBI Taxonomy" id="1048753"/>
    <lineage>
        <taxon>Bacteria</taxon>
        <taxon>Bacillati</taxon>
        <taxon>Actinomycetota</taxon>
        <taxon>Actinomycetes</taxon>
        <taxon>Pseudonocardiales</taxon>
        <taxon>Pseudonocardiaceae</taxon>
        <taxon>Actinokineospora</taxon>
    </lineage>
</organism>
<evidence type="ECO:0000256" key="4">
    <source>
        <dbReference type="ARBA" id="ARBA00023136"/>
    </source>
</evidence>
<sequence>MSFGDLGALLLPAVGVAVVGYSDNVLTARSFAARAGQRIDANAELLALGAANAAAGLLHGFPVSSSASRTSIGAAVGSRSQLHSLVALVAVAAILLAGRPLLAAFPLAALGALVIYAAARLVDVAEFARLARFRRSELVIAVVTVLAVLVLGVLYGVLAAVALSVLDLLRRVARPHAGVLGYAPGVAGMHDVDDYPGAAQVPGLVVYRYDAPLFFANAEDFRQRALAAVDAAADPPRWLLLNTEANVEIDLTAADALEDLRAELARRGIVLALARVKQELRVDLARAGLLDRIGEDRVFATLPTAVHAFTESRRTEER</sequence>
<dbReference type="SUPFAM" id="SSF52091">
    <property type="entry name" value="SpoIIaa-like"/>
    <property type="match status" value="1"/>
</dbReference>
<keyword evidence="8" id="KW-1185">Reference proteome</keyword>
<evidence type="ECO:0000313" key="7">
    <source>
        <dbReference type="EMBL" id="MFC7615395.1"/>
    </source>
</evidence>
<name>A0ABW2TNN6_9PSEU</name>
<dbReference type="EMBL" id="JBHTEY010000004">
    <property type="protein sequence ID" value="MFC7615395.1"/>
    <property type="molecule type" value="Genomic_DNA"/>
</dbReference>
<gene>
    <name evidence="7" type="ORF">ACFQV2_19705</name>
</gene>
<dbReference type="PROSITE" id="PS50801">
    <property type="entry name" value="STAS"/>
    <property type="match status" value="1"/>
</dbReference>